<evidence type="ECO:0000256" key="6">
    <source>
        <dbReference type="ARBA" id="ARBA00022723"/>
    </source>
</evidence>
<evidence type="ECO:0000256" key="8">
    <source>
        <dbReference type="ARBA" id="ARBA00022840"/>
    </source>
</evidence>
<protein>
    <recommendedName>
        <fullName evidence="3">tRNA threonylcarbamoyladenosine biosynthesis protein TsaE</fullName>
    </recommendedName>
    <alternativeName>
        <fullName evidence="10">t(6)A37 threonylcarbamoyladenosine biosynthesis protein TsaE</fullName>
    </alternativeName>
</protein>
<evidence type="ECO:0000313" key="11">
    <source>
        <dbReference type="EMBL" id="MDA5194573.1"/>
    </source>
</evidence>
<comment type="subcellular location">
    <subcellularLocation>
        <location evidence="1">Cytoplasm</location>
    </subcellularLocation>
</comment>
<gene>
    <name evidence="11" type="primary">tsaE</name>
    <name evidence="11" type="ORF">NYP16_11490</name>
</gene>
<reference evidence="11" key="1">
    <citation type="submission" date="2022-08" db="EMBL/GenBank/DDBJ databases">
        <authorList>
            <person name="Vandamme P."/>
            <person name="Hettiarachchi A."/>
            <person name="Peeters C."/>
            <person name="Cnockaert M."/>
            <person name="Carlier A."/>
        </authorList>
    </citation>
    <scope>NUCLEOTIDE SEQUENCE</scope>
    <source>
        <strain evidence="11">LMG 31809</strain>
    </source>
</reference>
<dbReference type="SUPFAM" id="SSF52540">
    <property type="entry name" value="P-loop containing nucleoside triphosphate hydrolases"/>
    <property type="match status" value="1"/>
</dbReference>
<evidence type="ECO:0000256" key="7">
    <source>
        <dbReference type="ARBA" id="ARBA00022741"/>
    </source>
</evidence>
<dbReference type="GO" id="GO:0005737">
    <property type="term" value="C:cytoplasm"/>
    <property type="evidence" value="ECO:0007669"/>
    <property type="project" value="UniProtKB-SubCell"/>
</dbReference>
<dbReference type="PANTHER" id="PTHR33540:SF2">
    <property type="entry name" value="TRNA THREONYLCARBAMOYLADENOSINE BIOSYNTHESIS PROTEIN TSAE"/>
    <property type="match status" value="1"/>
</dbReference>
<dbReference type="EMBL" id="JANWOI010000004">
    <property type="protein sequence ID" value="MDA5194573.1"/>
    <property type="molecule type" value="Genomic_DNA"/>
</dbReference>
<proteinExistence type="inferred from homology"/>
<keyword evidence="12" id="KW-1185">Reference proteome</keyword>
<evidence type="ECO:0000256" key="3">
    <source>
        <dbReference type="ARBA" id="ARBA00019010"/>
    </source>
</evidence>
<evidence type="ECO:0000256" key="10">
    <source>
        <dbReference type="ARBA" id="ARBA00032441"/>
    </source>
</evidence>
<comment type="similarity">
    <text evidence="2">Belongs to the TsaE family.</text>
</comment>
<evidence type="ECO:0000256" key="9">
    <source>
        <dbReference type="ARBA" id="ARBA00022842"/>
    </source>
</evidence>
<dbReference type="AlphaFoldDB" id="A0A9X3TZQ5"/>
<dbReference type="Pfam" id="PF02367">
    <property type="entry name" value="TsaE"/>
    <property type="match status" value="1"/>
</dbReference>
<dbReference type="NCBIfam" id="TIGR00150">
    <property type="entry name" value="T6A_YjeE"/>
    <property type="match status" value="1"/>
</dbReference>
<keyword evidence="9" id="KW-0460">Magnesium</keyword>
<comment type="caution">
    <text evidence="11">The sequence shown here is derived from an EMBL/GenBank/DDBJ whole genome shotgun (WGS) entry which is preliminary data.</text>
</comment>
<sequence>MRWTVDLPDLAATQALAELLEPLGTVGDVITLEGDLGAGKTAFARAFIQARFGAIDVPSPTFNLVLTYGDGAGLIWHFDLYRLEDQDEVYELGFEEALDGALSLIEWPERLGSLLPVERLSLTFEMAADDRRSLIIDATERWARRLQPLAMARNWVKDRP</sequence>
<evidence type="ECO:0000313" key="12">
    <source>
        <dbReference type="Proteomes" id="UP001141619"/>
    </source>
</evidence>
<evidence type="ECO:0000256" key="2">
    <source>
        <dbReference type="ARBA" id="ARBA00007599"/>
    </source>
</evidence>
<keyword evidence="6" id="KW-0479">Metal-binding</keyword>
<dbReference type="GO" id="GO:0002949">
    <property type="term" value="P:tRNA threonylcarbamoyladenosine modification"/>
    <property type="evidence" value="ECO:0007669"/>
    <property type="project" value="InterPro"/>
</dbReference>
<evidence type="ECO:0000256" key="4">
    <source>
        <dbReference type="ARBA" id="ARBA00022490"/>
    </source>
</evidence>
<name>A0A9X3TZQ5_9PROT</name>
<dbReference type="GO" id="GO:0046872">
    <property type="term" value="F:metal ion binding"/>
    <property type="evidence" value="ECO:0007669"/>
    <property type="project" value="UniProtKB-KW"/>
</dbReference>
<dbReference type="InterPro" id="IPR003442">
    <property type="entry name" value="T6A_TsaE"/>
</dbReference>
<dbReference type="Proteomes" id="UP001141619">
    <property type="component" value="Unassembled WGS sequence"/>
</dbReference>
<dbReference type="Gene3D" id="3.40.50.300">
    <property type="entry name" value="P-loop containing nucleotide triphosphate hydrolases"/>
    <property type="match status" value="1"/>
</dbReference>
<reference evidence="11" key="2">
    <citation type="journal article" date="2023" name="Syst. Appl. Microbiol.">
        <title>Govania unica gen. nov., sp. nov., a rare biosphere bacterium that represents a novel family in the class Alphaproteobacteria.</title>
        <authorList>
            <person name="Vandamme P."/>
            <person name="Peeters C."/>
            <person name="Hettiarachchi A."/>
            <person name="Cnockaert M."/>
            <person name="Carlier A."/>
        </authorList>
    </citation>
    <scope>NUCLEOTIDE SEQUENCE</scope>
    <source>
        <strain evidence="11">LMG 31809</strain>
    </source>
</reference>
<keyword evidence="8" id="KW-0067">ATP-binding</keyword>
<evidence type="ECO:0000256" key="5">
    <source>
        <dbReference type="ARBA" id="ARBA00022694"/>
    </source>
</evidence>
<keyword evidence="7" id="KW-0547">Nucleotide-binding</keyword>
<dbReference type="GO" id="GO:0005524">
    <property type="term" value="F:ATP binding"/>
    <property type="evidence" value="ECO:0007669"/>
    <property type="project" value="UniProtKB-KW"/>
</dbReference>
<organism evidence="11 12">
    <name type="scientific">Govanella unica</name>
    <dbReference type="NCBI Taxonomy" id="2975056"/>
    <lineage>
        <taxon>Bacteria</taxon>
        <taxon>Pseudomonadati</taxon>
        <taxon>Pseudomonadota</taxon>
        <taxon>Alphaproteobacteria</taxon>
        <taxon>Emcibacterales</taxon>
        <taxon>Govanellaceae</taxon>
        <taxon>Govanella</taxon>
    </lineage>
</organism>
<keyword evidence="4" id="KW-0963">Cytoplasm</keyword>
<evidence type="ECO:0000256" key="1">
    <source>
        <dbReference type="ARBA" id="ARBA00004496"/>
    </source>
</evidence>
<accession>A0A9X3TZQ5</accession>
<dbReference type="InterPro" id="IPR027417">
    <property type="entry name" value="P-loop_NTPase"/>
</dbReference>
<dbReference type="PANTHER" id="PTHR33540">
    <property type="entry name" value="TRNA THREONYLCARBAMOYLADENOSINE BIOSYNTHESIS PROTEIN TSAE"/>
    <property type="match status" value="1"/>
</dbReference>
<keyword evidence="5" id="KW-0819">tRNA processing</keyword>
<dbReference type="RefSeq" id="WP_274944279.1">
    <property type="nucleotide sequence ID" value="NZ_JANWOI010000004.1"/>
</dbReference>